<dbReference type="OrthoDB" id="9970124at2759"/>
<gene>
    <name evidence="2" type="ORF">TSTA_041460</name>
</gene>
<dbReference type="InParanoid" id="B8MJ79"/>
<proteinExistence type="predicted"/>
<evidence type="ECO:0000313" key="3">
    <source>
        <dbReference type="Proteomes" id="UP000001745"/>
    </source>
</evidence>
<sequence length="316" mass="34493">MDAIFGTNSGGMDLFAVLAKLEGTGIPLGYCLVELLKAPQANSVQTKPRRTDPGAMTHVIQQFLERLENNISSRCRLDAESRRQVFSLCLLQLPGSTLLYGNDAGGRLEYLEKRVRQLEQEKRDLVSRNSSGHPFATLSDNHRISSQAQTFSSPPSTTRASSINTQYQQQDIKSIDDGKLRNTNTASTYNESLSHDSDRITKDQPLAHEVGLFSLANVVSVPKYLGPSSGVAFVRLIYASAPQTQGLPSRVCLQGDTGNRTAQRDIAQPVGLPSSAACQQFADSYFSTLGQLYPFILEDEFDELLGAGQKSSGNQN</sequence>
<reference evidence="3" key="1">
    <citation type="journal article" date="2015" name="Genome Announc.">
        <title>Genome sequence of the AIDS-associated pathogen Penicillium marneffei (ATCC18224) and its near taxonomic relative Talaromyces stipitatus (ATCC10500).</title>
        <authorList>
            <person name="Nierman W.C."/>
            <person name="Fedorova-Abrams N.D."/>
            <person name="Andrianopoulos A."/>
        </authorList>
    </citation>
    <scope>NUCLEOTIDE SEQUENCE [LARGE SCALE GENOMIC DNA]</scope>
    <source>
        <strain evidence="3">ATCC 10500 / CBS 375.48 / QM 6759 / NRRL 1006</strain>
    </source>
</reference>
<feature type="compositionally biased region" description="Polar residues" evidence="1">
    <location>
        <begin position="144"/>
        <end position="172"/>
    </location>
</feature>
<feature type="compositionally biased region" description="Polar residues" evidence="1">
    <location>
        <begin position="181"/>
        <end position="192"/>
    </location>
</feature>
<name>B8MJ79_TALSN</name>
<feature type="region of interest" description="Disordered" evidence="1">
    <location>
        <begin position="122"/>
        <end position="197"/>
    </location>
</feature>
<evidence type="ECO:0000256" key="1">
    <source>
        <dbReference type="SAM" id="MobiDB-lite"/>
    </source>
</evidence>
<dbReference type="HOGENOM" id="CLU_880472_0_0_1"/>
<protein>
    <submittedName>
        <fullName evidence="2">Uncharacterized protein</fullName>
    </submittedName>
</protein>
<dbReference type="PhylomeDB" id="B8MJ79"/>
<keyword evidence="3" id="KW-1185">Reference proteome</keyword>
<accession>B8MJ79</accession>
<dbReference type="Proteomes" id="UP000001745">
    <property type="component" value="Unassembled WGS sequence"/>
</dbReference>
<dbReference type="RefSeq" id="XP_002484621.1">
    <property type="nucleotide sequence ID" value="XM_002484576.1"/>
</dbReference>
<dbReference type="EMBL" id="EQ962657">
    <property type="protein sequence ID" value="EED14668.1"/>
    <property type="molecule type" value="Genomic_DNA"/>
</dbReference>
<dbReference type="AlphaFoldDB" id="B8MJ79"/>
<organism evidence="2 3">
    <name type="scientific">Talaromyces stipitatus (strain ATCC 10500 / CBS 375.48 / QM 6759 / NRRL 1006)</name>
    <name type="common">Penicillium stipitatum</name>
    <dbReference type="NCBI Taxonomy" id="441959"/>
    <lineage>
        <taxon>Eukaryota</taxon>
        <taxon>Fungi</taxon>
        <taxon>Dikarya</taxon>
        <taxon>Ascomycota</taxon>
        <taxon>Pezizomycotina</taxon>
        <taxon>Eurotiomycetes</taxon>
        <taxon>Eurotiomycetidae</taxon>
        <taxon>Eurotiales</taxon>
        <taxon>Trichocomaceae</taxon>
        <taxon>Talaromyces</taxon>
        <taxon>Talaromyces sect. Talaromyces</taxon>
    </lineage>
</organism>
<dbReference type="VEuPathDB" id="FungiDB:TSTA_041460"/>
<evidence type="ECO:0000313" key="2">
    <source>
        <dbReference type="EMBL" id="EED14668.1"/>
    </source>
</evidence>
<dbReference type="GeneID" id="8109731"/>